<proteinExistence type="predicted"/>
<evidence type="ECO:0000256" key="1">
    <source>
        <dbReference type="SAM" id="MobiDB-lite"/>
    </source>
</evidence>
<dbReference type="InterPro" id="IPR027413">
    <property type="entry name" value="GROEL-like_equatorial_sf"/>
</dbReference>
<evidence type="ECO:0000313" key="2">
    <source>
        <dbReference type="EMBL" id="KAF3496239.1"/>
    </source>
</evidence>
<dbReference type="Proteomes" id="UP000266723">
    <property type="component" value="Unassembled WGS sequence"/>
</dbReference>
<accession>A0ABQ7AEW9</accession>
<gene>
    <name evidence="2" type="ORF">DY000_02056964</name>
</gene>
<comment type="caution">
    <text evidence="2">The sequence shown here is derived from an EMBL/GenBank/DDBJ whole genome shotgun (WGS) entry which is preliminary data.</text>
</comment>
<organism evidence="2 3">
    <name type="scientific">Brassica cretica</name>
    <name type="common">Mustard</name>
    <dbReference type="NCBI Taxonomy" id="69181"/>
    <lineage>
        <taxon>Eukaryota</taxon>
        <taxon>Viridiplantae</taxon>
        <taxon>Streptophyta</taxon>
        <taxon>Embryophyta</taxon>
        <taxon>Tracheophyta</taxon>
        <taxon>Spermatophyta</taxon>
        <taxon>Magnoliopsida</taxon>
        <taxon>eudicotyledons</taxon>
        <taxon>Gunneridae</taxon>
        <taxon>Pentapetalae</taxon>
        <taxon>rosids</taxon>
        <taxon>malvids</taxon>
        <taxon>Brassicales</taxon>
        <taxon>Brassicaceae</taxon>
        <taxon>Brassiceae</taxon>
        <taxon>Brassica</taxon>
    </lineage>
</organism>
<sequence length="132" mass="14297">MSFSVTLHVSAAFPFVNKSRSDMRDKNGDSKGKGEEKCSCGDWCQDYSDTSADGQYIATPTSGHVYTDKDVTLREKPEDCDERLGSDTTEKKENLVRKSSISANGSWSIDPAKVTRCALQNATSVGGMALST</sequence>
<feature type="compositionally biased region" description="Basic and acidic residues" evidence="1">
    <location>
        <begin position="19"/>
        <end position="39"/>
    </location>
</feature>
<feature type="region of interest" description="Disordered" evidence="1">
    <location>
        <begin position="18"/>
        <end position="39"/>
    </location>
</feature>
<reference evidence="2 3" key="1">
    <citation type="journal article" date="2020" name="BMC Genomics">
        <title>Intraspecific diversification of the crop wild relative Brassica cretica Lam. using demographic model selection.</title>
        <authorList>
            <person name="Kioukis A."/>
            <person name="Michalopoulou V.A."/>
            <person name="Briers L."/>
            <person name="Pirintsos S."/>
            <person name="Studholme D.J."/>
            <person name="Pavlidis P."/>
            <person name="Sarris P.F."/>
        </authorList>
    </citation>
    <scope>NUCLEOTIDE SEQUENCE [LARGE SCALE GENOMIC DNA]</scope>
    <source>
        <strain evidence="3">cv. PFS-1207/04</strain>
    </source>
</reference>
<protein>
    <submittedName>
        <fullName evidence="2">Uncharacterized protein</fullName>
    </submittedName>
</protein>
<dbReference type="Gene3D" id="1.10.560.10">
    <property type="entry name" value="GroEL-like equatorial domain"/>
    <property type="match status" value="1"/>
</dbReference>
<keyword evidence="3" id="KW-1185">Reference proteome</keyword>
<dbReference type="EMBL" id="QGKV02002055">
    <property type="protein sequence ID" value="KAF3496239.1"/>
    <property type="molecule type" value="Genomic_DNA"/>
</dbReference>
<name>A0ABQ7AEW9_BRACR</name>
<evidence type="ECO:0000313" key="3">
    <source>
        <dbReference type="Proteomes" id="UP000266723"/>
    </source>
</evidence>